<dbReference type="CDD" id="cd13553">
    <property type="entry name" value="PBP2_NrtA_CpmA_like"/>
    <property type="match status" value="1"/>
</dbReference>
<dbReference type="Proteomes" id="UP000193862">
    <property type="component" value="Unassembled WGS sequence"/>
</dbReference>
<keyword evidence="8" id="KW-0472">Membrane</keyword>
<organism evidence="9 10">
    <name type="scientific">Aquimixticola soesokkakensis</name>
    <dbReference type="NCBI Taxonomy" id="1519096"/>
    <lineage>
        <taxon>Bacteria</taxon>
        <taxon>Pseudomonadati</taxon>
        <taxon>Pseudomonadota</taxon>
        <taxon>Alphaproteobacteria</taxon>
        <taxon>Rhodobacterales</taxon>
        <taxon>Paracoccaceae</taxon>
        <taxon>Aquimixticola</taxon>
    </lineage>
</organism>
<keyword evidence="5" id="KW-1003">Cell membrane</keyword>
<sequence>MSGAPLSVGYVALVDAAPYIIAHELGFADEQGLSLELQRAPSWATLRDWLAMGTICAAHMLSPVPVAVALGATPASERLDALMVTSVNGNVIGVRSELAQQMRAAGHSVDFSDARAAGEALMATGGRLRVGVPFPFSMHAELVYHWLGALGVTTPQGLDVKTVPPPLMADAVAAGEIDAFCVGAPWGSLAVETGVGELILPSAAIWSFAPEKVLAVRHSWAEGEPELAKRLMRAIYNACRWLALPENRATAAEIMTRAEYLDLPVEIIERSLRGRLIINARGDERACANHMCFHRGAATFPWKSQAEWMAARIAARLGLDRASAMAKAAEVFRTDLYRANLAGTGAEMPAASRKVEGALSEPSAVASASGKLILERDAFFDGTVFDPSAAE</sequence>
<keyword evidence="10" id="KW-1185">Reference proteome</keyword>
<dbReference type="SUPFAM" id="SSF53850">
    <property type="entry name" value="Periplasmic binding protein-like II"/>
    <property type="match status" value="1"/>
</dbReference>
<comment type="subcellular location">
    <subcellularLocation>
        <location evidence="1">Endomembrane system</location>
    </subcellularLocation>
    <subcellularLocation>
        <location evidence="2">Periplasm</location>
    </subcellularLocation>
</comment>
<comment type="similarity">
    <text evidence="3">Belongs to the bacterial solute-binding protein SsuA/TauA family.</text>
</comment>
<evidence type="ECO:0000256" key="7">
    <source>
        <dbReference type="ARBA" id="ARBA00022729"/>
    </source>
</evidence>
<evidence type="ECO:0000256" key="2">
    <source>
        <dbReference type="ARBA" id="ARBA00004418"/>
    </source>
</evidence>
<dbReference type="OrthoDB" id="570524at2"/>
<keyword evidence="4" id="KW-0813">Transport</keyword>
<evidence type="ECO:0000256" key="5">
    <source>
        <dbReference type="ARBA" id="ARBA00022475"/>
    </source>
</evidence>
<dbReference type="PANTHER" id="PTHR30024:SF47">
    <property type="entry name" value="TAURINE-BINDING PERIPLASMIC PROTEIN"/>
    <property type="match status" value="1"/>
</dbReference>
<evidence type="ECO:0000313" key="9">
    <source>
        <dbReference type="EMBL" id="SLN44762.1"/>
    </source>
</evidence>
<name>A0A1Y5STJ8_9RHOB</name>
<evidence type="ECO:0000256" key="6">
    <source>
        <dbReference type="ARBA" id="ARBA00022519"/>
    </source>
</evidence>
<dbReference type="AlphaFoldDB" id="A0A1Y5STJ8"/>
<evidence type="ECO:0000256" key="1">
    <source>
        <dbReference type="ARBA" id="ARBA00004308"/>
    </source>
</evidence>
<proteinExistence type="inferred from homology"/>
<evidence type="ECO:0000256" key="4">
    <source>
        <dbReference type="ARBA" id="ARBA00022448"/>
    </source>
</evidence>
<gene>
    <name evidence="9" type="primary">nrtA_1</name>
    <name evidence="9" type="ORF">AQS8620_01816</name>
</gene>
<dbReference type="GO" id="GO:0012505">
    <property type="term" value="C:endomembrane system"/>
    <property type="evidence" value="ECO:0007669"/>
    <property type="project" value="UniProtKB-SubCell"/>
</dbReference>
<evidence type="ECO:0000256" key="3">
    <source>
        <dbReference type="ARBA" id="ARBA00010742"/>
    </source>
</evidence>
<dbReference type="Gene3D" id="3.40.190.10">
    <property type="entry name" value="Periplasmic binding protein-like II"/>
    <property type="match status" value="2"/>
</dbReference>
<dbReference type="RefSeq" id="WP_085836517.1">
    <property type="nucleotide sequence ID" value="NZ_FWFS01000006.1"/>
</dbReference>
<evidence type="ECO:0000313" key="10">
    <source>
        <dbReference type="Proteomes" id="UP000193862"/>
    </source>
</evidence>
<dbReference type="PANTHER" id="PTHR30024">
    <property type="entry name" value="ALIPHATIC SULFONATES-BINDING PROTEIN-RELATED"/>
    <property type="match status" value="1"/>
</dbReference>
<protein>
    <submittedName>
        <fullName evidence="9">Nitrate transport protein NrtA</fullName>
    </submittedName>
</protein>
<dbReference type="InterPro" id="IPR044527">
    <property type="entry name" value="NrtA/CpmA_ABC-bd_dom"/>
</dbReference>
<dbReference type="EMBL" id="FWFS01000006">
    <property type="protein sequence ID" value="SLN44762.1"/>
    <property type="molecule type" value="Genomic_DNA"/>
</dbReference>
<accession>A0A1Y5STJ8</accession>
<evidence type="ECO:0000256" key="8">
    <source>
        <dbReference type="ARBA" id="ARBA00023136"/>
    </source>
</evidence>
<dbReference type="Pfam" id="PF13379">
    <property type="entry name" value="NMT1_2"/>
    <property type="match status" value="1"/>
</dbReference>
<dbReference type="GO" id="GO:0042597">
    <property type="term" value="C:periplasmic space"/>
    <property type="evidence" value="ECO:0007669"/>
    <property type="project" value="UniProtKB-SubCell"/>
</dbReference>
<keyword evidence="6" id="KW-0997">Cell inner membrane</keyword>
<keyword evidence="7" id="KW-0732">Signal</keyword>
<reference evidence="9 10" key="1">
    <citation type="submission" date="2017-03" db="EMBL/GenBank/DDBJ databases">
        <authorList>
            <person name="Afonso C.L."/>
            <person name="Miller P.J."/>
            <person name="Scott M.A."/>
            <person name="Spackman E."/>
            <person name="Goraichik I."/>
            <person name="Dimitrov K.M."/>
            <person name="Suarez D.L."/>
            <person name="Swayne D.E."/>
        </authorList>
    </citation>
    <scope>NUCLEOTIDE SEQUENCE [LARGE SCALE GENOMIC DNA]</scope>
    <source>
        <strain evidence="9 10">CECT 8620</strain>
    </source>
</reference>